<feature type="compositionally biased region" description="Basic and acidic residues" evidence="1">
    <location>
        <begin position="24"/>
        <end position="33"/>
    </location>
</feature>
<protein>
    <recommendedName>
        <fullName evidence="5">DUF305 domain-containing protein</fullName>
    </recommendedName>
</protein>
<dbReference type="AlphaFoldDB" id="A0A2T1HL96"/>
<name>A0A2T1HL96_9HYPH</name>
<feature type="region of interest" description="Disordered" evidence="1">
    <location>
        <begin position="23"/>
        <end position="56"/>
    </location>
</feature>
<sequence>MRIAAILLTIGALAAPAYAQTGDAQDHSAHHPAEAAPAPSADAVAPQPAPSVRAEGSAGASAAMGCPMMPEMMQSMMQGMAAGSAQAGAGMPSGMGSGMGSGMAAGGARAAAFDQSLAGITYRAIAQRAVAALQASPARQDAEFARLAVALEEALADAAKTAAAFSDDPDTRRRAQQLAASHQDDLQALRAWGCS</sequence>
<evidence type="ECO:0000313" key="4">
    <source>
        <dbReference type="Proteomes" id="UP000239772"/>
    </source>
</evidence>
<dbReference type="EMBL" id="PVZS01000067">
    <property type="protein sequence ID" value="PSC02410.1"/>
    <property type="molecule type" value="Genomic_DNA"/>
</dbReference>
<gene>
    <name evidence="3" type="ORF">SLNSH_24240</name>
</gene>
<dbReference type="Proteomes" id="UP000239772">
    <property type="component" value="Unassembled WGS sequence"/>
</dbReference>
<evidence type="ECO:0000313" key="3">
    <source>
        <dbReference type="EMBL" id="PSC02410.1"/>
    </source>
</evidence>
<feature type="chain" id="PRO_5015649114" description="DUF305 domain-containing protein" evidence="2">
    <location>
        <begin position="20"/>
        <end position="195"/>
    </location>
</feature>
<evidence type="ECO:0008006" key="5">
    <source>
        <dbReference type="Google" id="ProtNLM"/>
    </source>
</evidence>
<organism evidence="3 4">
    <name type="scientific">Alsobacter soli</name>
    <dbReference type="NCBI Taxonomy" id="2109933"/>
    <lineage>
        <taxon>Bacteria</taxon>
        <taxon>Pseudomonadati</taxon>
        <taxon>Pseudomonadota</taxon>
        <taxon>Alphaproteobacteria</taxon>
        <taxon>Hyphomicrobiales</taxon>
        <taxon>Alsobacteraceae</taxon>
        <taxon>Alsobacter</taxon>
    </lineage>
</organism>
<accession>A0A2T1HL96</accession>
<feature type="compositionally biased region" description="Low complexity" evidence="1">
    <location>
        <begin position="34"/>
        <end position="56"/>
    </location>
</feature>
<dbReference type="RefSeq" id="WP_106340857.1">
    <property type="nucleotide sequence ID" value="NZ_PVZS01000067.1"/>
</dbReference>
<comment type="caution">
    <text evidence="3">The sequence shown here is derived from an EMBL/GenBank/DDBJ whole genome shotgun (WGS) entry which is preliminary data.</text>
</comment>
<feature type="signal peptide" evidence="2">
    <location>
        <begin position="1"/>
        <end position="19"/>
    </location>
</feature>
<proteinExistence type="predicted"/>
<reference evidence="4" key="1">
    <citation type="submission" date="2018-03" db="EMBL/GenBank/DDBJ databases">
        <authorList>
            <person name="Sun L."/>
            <person name="Liu H."/>
            <person name="Chen W."/>
            <person name="Huang K."/>
            <person name="Liu W."/>
            <person name="Gao X."/>
        </authorList>
    </citation>
    <scope>NUCLEOTIDE SEQUENCE [LARGE SCALE GENOMIC DNA]</scope>
    <source>
        <strain evidence="4">SH9</strain>
    </source>
</reference>
<keyword evidence="4" id="KW-1185">Reference proteome</keyword>
<evidence type="ECO:0000256" key="1">
    <source>
        <dbReference type="SAM" id="MobiDB-lite"/>
    </source>
</evidence>
<evidence type="ECO:0000256" key="2">
    <source>
        <dbReference type="SAM" id="SignalP"/>
    </source>
</evidence>
<keyword evidence="2" id="KW-0732">Signal</keyword>